<dbReference type="SUPFAM" id="SSF81301">
    <property type="entry name" value="Nucleotidyltransferase"/>
    <property type="match status" value="1"/>
</dbReference>
<gene>
    <name evidence="1" type="ORF">A7985_12595</name>
</gene>
<dbReference type="RefSeq" id="WP_065790810.1">
    <property type="nucleotide sequence ID" value="NZ_MAUJ01000003.1"/>
</dbReference>
<reference evidence="2" key="1">
    <citation type="submission" date="2016-07" db="EMBL/GenBank/DDBJ databases">
        <authorList>
            <person name="Florea S."/>
            <person name="Webb J.S."/>
            <person name="Jaromczyk J."/>
            <person name="Schardl C.L."/>
        </authorList>
    </citation>
    <scope>NUCLEOTIDE SEQUENCE [LARGE SCALE GENOMIC DNA]</scope>
    <source>
        <strain evidence="2">IPB1</strain>
    </source>
</reference>
<evidence type="ECO:0008006" key="3">
    <source>
        <dbReference type="Google" id="ProtNLM"/>
    </source>
</evidence>
<dbReference type="Proteomes" id="UP000093366">
    <property type="component" value="Unassembled WGS sequence"/>
</dbReference>
<dbReference type="InterPro" id="IPR043519">
    <property type="entry name" value="NT_sf"/>
</dbReference>
<comment type="caution">
    <text evidence="1">The sequence shown here is derived from an EMBL/GenBank/DDBJ whole genome shotgun (WGS) entry which is preliminary data.</text>
</comment>
<dbReference type="InterPro" id="IPR007344">
    <property type="entry name" value="GrpB/CoaE"/>
</dbReference>
<organism evidence="1 2">
    <name type="scientific">Pseudoalteromonas luteoviolacea</name>
    <dbReference type="NCBI Taxonomy" id="43657"/>
    <lineage>
        <taxon>Bacteria</taxon>
        <taxon>Pseudomonadati</taxon>
        <taxon>Pseudomonadota</taxon>
        <taxon>Gammaproteobacteria</taxon>
        <taxon>Alteromonadales</taxon>
        <taxon>Pseudoalteromonadaceae</taxon>
        <taxon>Pseudoalteromonas</taxon>
    </lineage>
</organism>
<dbReference type="PANTHER" id="PTHR34822">
    <property type="entry name" value="GRPB DOMAIN PROTEIN (AFU_ORTHOLOGUE AFUA_1G01530)"/>
    <property type="match status" value="1"/>
</dbReference>
<dbReference type="Pfam" id="PF04229">
    <property type="entry name" value="GrpB"/>
    <property type="match status" value="1"/>
</dbReference>
<evidence type="ECO:0000313" key="1">
    <source>
        <dbReference type="EMBL" id="OCQ21445.1"/>
    </source>
</evidence>
<evidence type="ECO:0000313" key="2">
    <source>
        <dbReference type="Proteomes" id="UP000093366"/>
    </source>
</evidence>
<sequence>MSKIEILEYQPCWPREFQEIKDKLSMLLGALAVQIDHIGSTAVPELAAKDIIDIQVSVKALDDPKIIELMVAAGYVFKEGINQDNLVGYQAGDSELMKLYFREAEGGRAAHIHVREIGRVNQQYPLLFRDFLRENEEIKQAYGKVKYELAQRFANDIEAYYAIKDPYMDTLFYAANLLKKKSDN</sequence>
<accession>A0A1C0TRI0</accession>
<dbReference type="EMBL" id="MAUJ01000003">
    <property type="protein sequence ID" value="OCQ21445.1"/>
    <property type="molecule type" value="Genomic_DNA"/>
</dbReference>
<protein>
    <recommendedName>
        <fullName evidence="3">GrpB family protein</fullName>
    </recommendedName>
</protein>
<dbReference type="AlphaFoldDB" id="A0A1C0TRI0"/>
<name>A0A1C0TRI0_9GAMM</name>
<dbReference type="PANTHER" id="PTHR34822:SF1">
    <property type="entry name" value="GRPB FAMILY PROTEIN"/>
    <property type="match status" value="1"/>
</dbReference>
<proteinExistence type="predicted"/>
<dbReference type="Gene3D" id="3.30.460.10">
    <property type="entry name" value="Beta Polymerase, domain 2"/>
    <property type="match status" value="1"/>
</dbReference>